<dbReference type="InterPro" id="IPR029056">
    <property type="entry name" value="Ribokinase-like"/>
</dbReference>
<evidence type="ECO:0000256" key="5">
    <source>
        <dbReference type="ARBA" id="ARBA00022726"/>
    </source>
</evidence>
<dbReference type="STRING" id="400682.A0A1X7U642"/>
<evidence type="ECO:0000259" key="11">
    <source>
        <dbReference type="Pfam" id="PF00294"/>
    </source>
</evidence>
<dbReference type="Pfam" id="PF00294">
    <property type="entry name" value="PfkB"/>
    <property type="match status" value="1"/>
</dbReference>
<accession>A0A1X7U642</accession>
<dbReference type="GO" id="GO:0006144">
    <property type="term" value="P:purine nucleobase metabolic process"/>
    <property type="evidence" value="ECO:0007669"/>
    <property type="project" value="TreeGrafter"/>
</dbReference>
<reference evidence="12" key="2">
    <citation type="submission" date="2017-05" db="UniProtKB">
        <authorList>
            <consortium name="EnsemblMetazoa"/>
        </authorList>
    </citation>
    <scope>IDENTIFICATION</scope>
</reference>
<dbReference type="GO" id="GO:0005634">
    <property type="term" value="C:nucleus"/>
    <property type="evidence" value="ECO:0007669"/>
    <property type="project" value="UniProtKB-SubCell"/>
</dbReference>
<evidence type="ECO:0000256" key="4">
    <source>
        <dbReference type="ARBA" id="ARBA00022679"/>
    </source>
</evidence>
<keyword evidence="8 10" id="KW-0067">ATP-binding</keyword>
<organism evidence="12">
    <name type="scientific">Amphimedon queenslandica</name>
    <name type="common">Sponge</name>
    <dbReference type="NCBI Taxonomy" id="400682"/>
    <lineage>
        <taxon>Eukaryota</taxon>
        <taxon>Metazoa</taxon>
        <taxon>Porifera</taxon>
        <taxon>Demospongiae</taxon>
        <taxon>Heteroscleromorpha</taxon>
        <taxon>Haplosclerida</taxon>
        <taxon>Niphatidae</taxon>
        <taxon>Amphimedon</taxon>
    </lineage>
</organism>
<dbReference type="InterPro" id="IPR002173">
    <property type="entry name" value="Carboh/pur_kinase_PfkB_CS"/>
</dbReference>
<dbReference type="GO" id="GO:0044209">
    <property type="term" value="P:AMP salvage"/>
    <property type="evidence" value="ECO:0007669"/>
    <property type="project" value="UniProtKB-UniRule"/>
</dbReference>
<dbReference type="GO" id="GO:0005829">
    <property type="term" value="C:cytosol"/>
    <property type="evidence" value="ECO:0007669"/>
    <property type="project" value="TreeGrafter"/>
</dbReference>
<evidence type="ECO:0000256" key="9">
    <source>
        <dbReference type="PIRSR" id="PIRSR601805-1"/>
    </source>
</evidence>
<dbReference type="Gene3D" id="3.30.1110.10">
    <property type="match status" value="1"/>
</dbReference>
<dbReference type="CDD" id="cd01168">
    <property type="entry name" value="adenosine_kinase"/>
    <property type="match status" value="1"/>
</dbReference>
<comment type="catalytic activity">
    <reaction evidence="10">
        <text>adenosine + ATP = AMP + ADP + H(+)</text>
        <dbReference type="Rhea" id="RHEA:20824"/>
        <dbReference type="ChEBI" id="CHEBI:15378"/>
        <dbReference type="ChEBI" id="CHEBI:16335"/>
        <dbReference type="ChEBI" id="CHEBI:30616"/>
        <dbReference type="ChEBI" id="CHEBI:456215"/>
        <dbReference type="ChEBI" id="CHEBI:456216"/>
        <dbReference type="EC" id="2.7.1.20"/>
    </reaction>
</comment>
<dbReference type="OrthoDB" id="432447at2759"/>
<comment type="function">
    <text evidence="10">ATP dependent phosphorylation of adenosine and other related nucleoside analogs to monophosphate derivatives.</text>
</comment>
<gene>
    <name evidence="12" type="primary">100636293</name>
</gene>
<dbReference type="EnsemblMetazoa" id="XM_003388891.3">
    <property type="protein sequence ID" value="XP_003388939.1"/>
    <property type="gene ID" value="LOC100636293"/>
</dbReference>
<keyword evidence="10" id="KW-0539">Nucleus</keyword>
<dbReference type="EnsemblMetazoa" id="Aqu2.1.22994_001">
    <property type="protein sequence ID" value="Aqu2.1.22994_001"/>
    <property type="gene ID" value="Aqu2.1.22994"/>
</dbReference>
<dbReference type="PANTHER" id="PTHR45769:SF3">
    <property type="entry name" value="ADENOSINE KINASE"/>
    <property type="match status" value="1"/>
</dbReference>
<dbReference type="SUPFAM" id="SSF53613">
    <property type="entry name" value="Ribokinase-like"/>
    <property type="match status" value="1"/>
</dbReference>
<keyword evidence="7 10" id="KW-0418">Kinase</keyword>
<dbReference type="PROSITE" id="PS00584">
    <property type="entry name" value="PFKB_KINASES_2"/>
    <property type="match status" value="1"/>
</dbReference>
<dbReference type="KEGG" id="aqu:100636293"/>
<proteinExistence type="inferred from homology"/>
<feature type="active site" description="Proton acceptor" evidence="9">
    <location>
        <position position="299"/>
    </location>
</feature>
<dbReference type="UniPathway" id="UPA00588">
    <property type="reaction ID" value="UER00659"/>
</dbReference>
<feature type="domain" description="Carbohydrate kinase PfkB" evidence="11">
    <location>
        <begin position="29"/>
        <end position="338"/>
    </location>
</feature>
<name>A0A1X7U642_AMPQE</name>
<dbReference type="PANTHER" id="PTHR45769">
    <property type="entry name" value="ADENOSINE KINASE"/>
    <property type="match status" value="1"/>
</dbReference>
<evidence type="ECO:0000256" key="10">
    <source>
        <dbReference type="RuleBase" id="RU368116"/>
    </source>
</evidence>
<sequence length="343" mass="37329">MALVTEGILFGMGNPLLDISAEVPASYLQKYSLKPNDAILAEEKHMPIYSELIKDHQPVQYIAGGATQNSIRVAQWMLQKEKATSYIGCVGSDDFGEKLGAQAGGDGVRVSYLKSTEHATGTCACLITGKVRSLVANLGAANHYKKDHLLQPENWALVENARYAYISGFFLTVSPESIVEVGKHCAETNKYFMMNLSAPFIPMVFKEKLLEALPYTDILFGNEGEADALSAALDLGTKDIKEIIKKVQVLPKVNQGRKRIVIFTQGAGPVLVCQDGETTEYPIIPVTEEEIVDTNGAGDAWVGGFLSQLVQQKSIEDCVKGGNYAANVVIKRSGCTYPEKPQF</sequence>
<keyword evidence="6 10" id="KW-0547">Nucleotide-binding</keyword>
<comment type="subunit">
    <text evidence="10">Monomer.</text>
</comment>
<evidence type="ECO:0000256" key="3">
    <source>
        <dbReference type="ARBA" id="ARBA00012119"/>
    </source>
</evidence>
<dbReference type="AlphaFoldDB" id="A0A1X7U642"/>
<evidence type="ECO:0000256" key="1">
    <source>
        <dbReference type="ARBA" id="ARBA00004801"/>
    </source>
</evidence>
<evidence type="ECO:0000256" key="7">
    <source>
        <dbReference type="ARBA" id="ARBA00022777"/>
    </source>
</evidence>
<dbReference type="GO" id="GO:0005524">
    <property type="term" value="F:ATP binding"/>
    <property type="evidence" value="ECO:0007669"/>
    <property type="project" value="UniProtKB-UniRule"/>
</dbReference>
<reference evidence="13" key="1">
    <citation type="journal article" date="2010" name="Nature">
        <title>The Amphimedon queenslandica genome and the evolution of animal complexity.</title>
        <authorList>
            <person name="Srivastava M."/>
            <person name="Simakov O."/>
            <person name="Chapman J."/>
            <person name="Fahey B."/>
            <person name="Gauthier M.E."/>
            <person name="Mitros T."/>
            <person name="Richards G.S."/>
            <person name="Conaco C."/>
            <person name="Dacre M."/>
            <person name="Hellsten U."/>
            <person name="Larroux C."/>
            <person name="Putnam N.H."/>
            <person name="Stanke M."/>
            <person name="Adamska M."/>
            <person name="Darling A."/>
            <person name="Degnan S.M."/>
            <person name="Oakley T.H."/>
            <person name="Plachetzki D.C."/>
            <person name="Zhai Y."/>
            <person name="Adamski M."/>
            <person name="Calcino A."/>
            <person name="Cummins S.F."/>
            <person name="Goodstein D.M."/>
            <person name="Harris C."/>
            <person name="Jackson D.J."/>
            <person name="Leys S.P."/>
            <person name="Shu S."/>
            <person name="Woodcroft B.J."/>
            <person name="Vervoort M."/>
            <person name="Kosik K.S."/>
            <person name="Manning G."/>
            <person name="Degnan B.M."/>
            <person name="Rokhsar D.S."/>
        </authorList>
    </citation>
    <scope>NUCLEOTIDE SEQUENCE [LARGE SCALE GENOMIC DNA]</scope>
</reference>
<keyword evidence="13" id="KW-1185">Reference proteome</keyword>
<dbReference type="EC" id="2.7.1.20" evidence="3 10"/>
<dbReference type="PRINTS" id="PR00989">
    <property type="entry name" value="ADENOKINASE"/>
</dbReference>
<comment type="subcellular location">
    <subcellularLocation>
        <location evidence="10">Nucleus</location>
    </subcellularLocation>
</comment>
<protein>
    <recommendedName>
        <fullName evidence="3 10">Adenosine kinase</fullName>
        <shortName evidence="10">AK</shortName>
        <ecNumber evidence="3 10">2.7.1.20</ecNumber>
    </recommendedName>
    <alternativeName>
        <fullName evidence="10">Adenosine 5'-phosphotransferase</fullName>
    </alternativeName>
</protein>
<dbReference type="InterPro" id="IPR011611">
    <property type="entry name" value="PfkB_dom"/>
</dbReference>
<evidence type="ECO:0000313" key="12">
    <source>
        <dbReference type="EnsemblMetazoa" id="Aqu2.1.22994_001"/>
    </source>
</evidence>
<keyword evidence="4 10" id="KW-0808">Transferase</keyword>
<evidence type="ECO:0000313" key="13">
    <source>
        <dbReference type="Proteomes" id="UP000007879"/>
    </source>
</evidence>
<dbReference type="InterPro" id="IPR001805">
    <property type="entry name" value="Adenokinase"/>
</dbReference>
<evidence type="ECO:0000256" key="2">
    <source>
        <dbReference type="ARBA" id="ARBA00010688"/>
    </source>
</evidence>
<dbReference type="GO" id="GO:0004001">
    <property type="term" value="F:adenosine kinase activity"/>
    <property type="evidence" value="ECO:0007669"/>
    <property type="project" value="UniProtKB-UniRule"/>
</dbReference>
<dbReference type="GO" id="GO:0006166">
    <property type="term" value="P:purine ribonucleoside salvage"/>
    <property type="evidence" value="ECO:0007669"/>
    <property type="project" value="UniProtKB-KW"/>
</dbReference>
<keyword evidence="5 10" id="KW-0660">Purine salvage</keyword>
<comment type="similarity">
    <text evidence="2 10">Belongs to the carbohydrate kinase PfkB family.</text>
</comment>
<dbReference type="FunFam" id="3.40.1190.20:FF:000006">
    <property type="entry name" value="Adenosine kinase 2"/>
    <property type="match status" value="1"/>
</dbReference>
<comment type="pathway">
    <text evidence="1 10">Purine metabolism; AMP biosynthesis via salvage pathway; AMP from adenosine: step 1/1.</text>
</comment>
<evidence type="ECO:0000256" key="8">
    <source>
        <dbReference type="ARBA" id="ARBA00022840"/>
    </source>
</evidence>
<dbReference type="Proteomes" id="UP000007879">
    <property type="component" value="Unassembled WGS sequence"/>
</dbReference>
<evidence type="ECO:0000256" key="6">
    <source>
        <dbReference type="ARBA" id="ARBA00022741"/>
    </source>
</evidence>
<keyword evidence="10" id="KW-0460">Magnesium</keyword>
<dbReference type="eggNOG" id="KOG2854">
    <property type="taxonomic scope" value="Eukaryota"/>
</dbReference>
<comment type="cofactor">
    <cofactor evidence="10">
        <name>Mg(2+)</name>
        <dbReference type="ChEBI" id="CHEBI:18420"/>
    </cofactor>
    <text evidence="10">Binds 3 Mg(2+) ions per subunit.</text>
</comment>
<dbReference type="Gene3D" id="3.40.1190.20">
    <property type="match status" value="1"/>
</dbReference>
<dbReference type="OMA" id="RTMCTYL"/>
<dbReference type="InParanoid" id="A0A1X7U642"/>